<dbReference type="PANTHER" id="PTHR37984:SF5">
    <property type="entry name" value="PROTEIN NYNRIN-LIKE"/>
    <property type="match status" value="1"/>
</dbReference>
<dbReference type="SUPFAM" id="SSF53098">
    <property type="entry name" value="Ribonuclease H-like"/>
    <property type="match status" value="1"/>
</dbReference>
<accession>A0A151UBJ4</accession>
<dbReference type="FunFam" id="3.10.20.370:FF:000001">
    <property type="entry name" value="Retrovirus-related Pol polyprotein from transposon 17.6-like protein"/>
    <property type="match status" value="1"/>
</dbReference>
<dbReference type="GO" id="GO:0008233">
    <property type="term" value="F:peptidase activity"/>
    <property type="evidence" value="ECO:0007669"/>
    <property type="project" value="UniProtKB-KW"/>
</dbReference>
<dbReference type="Gene3D" id="3.30.420.10">
    <property type="entry name" value="Ribonuclease H-like superfamily/Ribonuclease H"/>
    <property type="match status" value="1"/>
</dbReference>
<proteinExistence type="predicted"/>
<dbReference type="GO" id="GO:0003964">
    <property type="term" value="F:RNA-directed DNA polymerase activity"/>
    <property type="evidence" value="ECO:0007669"/>
    <property type="project" value="UniProtKB-KW"/>
</dbReference>
<dbReference type="GO" id="GO:0006508">
    <property type="term" value="P:proteolysis"/>
    <property type="evidence" value="ECO:0007669"/>
    <property type="project" value="UniProtKB-KW"/>
</dbReference>
<dbReference type="Pfam" id="PF17921">
    <property type="entry name" value="Integrase_H2C2"/>
    <property type="match status" value="1"/>
</dbReference>
<gene>
    <name evidence="10" type="ORF">KK1_020948</name>
</gene>
<dbReference type="InterPro" id="IPR012337">
    <property type="entry name" value="RNaseH-like_sf"/>
</dbReference>
<dbReference type="PROSITE" id="PS50878">
    <property type="entry name" value="RT_POL"/>
    <property type="match status" value="1"/>
</dbReference>
<dbReference type="Gene3D" id="2.40.70.10">
    <property type="entry name" value="Acid Proteases"/>
    <property type="match status" value="1"/>
</dbReference>
<dbReference type="Pfam" id="PF17917">
    <property type="entry name" value="RT_RNaseH"/>
    <property type="match status" value="1"/>
</dbReference>
<evidence type="ECO:0000256" key="4">
    <source>
        <dbReference type="ARBA" id="ARBA00022695"/>
    </source>
</evidence>
<dbReference type="InterPro" id="IPR043502">
    <property type="entry name" value="DNA/RNA_pol_sf"/>
</dbReference>
<dbReference type="Pfam" id="PF08284">
    <property type="entry name" value="RVP_2"/>
    <property type="match status" value="1"/>
</dbReference>
<keyword evidence="11" id="KW-1185">Reference proteome</keyword>
<dbReference type="InterPro" id="IPR043128">
    <property type="entry name" value="Rev_trsase/Diguanyl_cyclase"/>
</dbReference>
<dbReference type="SUPFAM" id="SSF56672">
    <property type="entry name" value="DNA/RNA polymerases"/>
    <property type="match status" value="1"/>
</dbReference>
<keyword evidence="8" id="KW-0695">RNA-directed DNA polymerase</keyword>
<dbReference type="CDD" id="cd01647">
    <property type="entry name" value="RT_LTR"/>
    <property type="match status" value="1"/>
</dbReference>
<dbReference type="EC" id="2.7.7.49" evidence="1"/>
<evidence type="ECO:0000313" key="10">
    <source>
        <dbReference type="EMBL" id="KYP76696.1"/>
    </source>
</evidence>
<dbReference type="Proteomes" id="UP000075243">
    <property type="component" value="Chromosome 1"/>
</dbReference>
<evidence type="ECO:0000313" key="11">
    <source>
        <dbReference type="Proteomes" id="UP000075243"/>
    </source>
</evidence>
<dbReference type="InterPro" id="IPR021109">
    <property type="entry name" value="Peptidase_aspartic_dom_sf"/>
</dbReference>
<dbReference type="GO" id="GO:0003676">
    <property type="term" value="F:nucleic acid binding"/>
    <property type="evidence" value="ECO:0007669"/>
    <property type="project" value="InterPro"/>
</dbReference>
<name>A0A151UBJ4_CAJCA</name>
<keyword evidence="3" id="KW-0808">Transferase</keyword>
<dbReference type="InterPro" id="IPR050951">
    <property type="entry name" value="Retrovirus_Pol_polyprotein"/>
</dbReference>
<evidence type="ECO:0000256" key="8">
    <source>
        <dbReference type="ARBA" id="ARBA00022918"/>
    </source>
</evidence>
<keyword evidence="4" id="KW-0548">Nucleotidyltransferase</keyword>
<evidence type="ECO:0000256" key="2">
    <source>
        <dbReference type="ARBA" id="ARBA00022670"/>
    </source>
</evidence>
<dbReference type="InterPro" id="IPR036397">
    <property type="entry name" value="RNaseH_sf"/>
</dbReference>
<dbReference type="EMBL" id="CM003603">
    <property type="protein sequence ID" value="KYP76696.1"/>
    <property type="molecule type" value="Genomic_DNA"/>
</dbReference>
<dbReference type="InterPro" id="IPR041373">
    <property type="entry name" value="RT_RNaseH"/>
</dbReference>
<dbReference type="Gramene" id="C.cajan_20343.t">
    <property type="protein sequence ID" value="C.cajan_20343.t"/>
    <property type="gene ID" value="C.cajan_20343"/>
</dbReference>
<dbReference type="AlphaFoldDB" id="A0A151UBJ4"/>
<dbReference type="Gene3D" id="1.10.340.70">
    <property type="match status" value="1"/>
</dbReference>
<dbReference type="FunFam" id="3.10.10.10:FF:000007">
    <property type="entry name" value="Retrovirus-related Pol polyprotein from transposon 17.6-like Protein"/>
    <property type="match status" value="1"/>
</dbReference>
<keyword evidence="6" id="KW-0255">Endonuclease</keyword>
<dbReference type="InterPro" id="IPR041588">
    <property type="entry name" value="Integrase_H2C2"/>
</dbReference>
<keyword evidence="5" id="KW-0540">Nuclease</keyword>
<evidence type="ECO:0000256" key="1">
    <source>
        <dbReference type="ARBA" id="ARBA00012493"/>
    </source>
</evidence>
<evidence type="ECO:0000259" key="9">
    <source>
        <dbReference type="PROSITE" id="PS50878"/>
    </source>
</evidence>
<dbReference type="OMA" id="GHREELH"/>
<dbReference type="Gene3D" id="3.10.20.370">
    <property type="match status" value="1"/>
</dbReference>
<evidence type="ECO:0000256" key="3">
    <source>
        <dbReference type="ARBA" id="ARBA00022679"/>
    </source>
</evidence>
<evidence type="ECO:0000256" key="5">
    <source>
        <dbReference type="ARBA" id="ARBA00022722"/>
    </source>
</evidence>
<dbReference type="FunFam" id="1.10.340.70:FF:000001">
    <property type="entry name" value="Retrovirus-related Pol polyprotein from transposon gypsy-like Protein"/>
    <property type="match status" value="1"/>
</dbReference>
<keyword evidence="2" id="KW-0645">Protease</keyword>
<protein>
    <recommendedName>
        <fullName evidence="1">RNA-directed DNA polymerase</fullName>
        <ecNumber evidence="1">2.7.7.49</ecNumber>
    </recommendedName>
</protein>
<dbReference type="Gene3D" id="3.10.10.10">
    <property type="entry name" value="HIV Type 1 Reverse Transcriptase, subunit A, domain 1"/>
    <property type="match status" value="1"/>
</dbReference>
<reference evidence="10 11" key="1">
    <citation type="journal article" date="2012" name="Nat. Biotechnol.">
        <title>Draft genome sequence of pigeonpea (Cajanus cajan), an orphan legume crop of resource-poor farmers.</title>
        <authorList>
            <person name="Varshney R.K."/>
            <person name="Chen W."/>
            <person name="Li Y."/>
            <person name="Bharti A.K."/>
            <person name="Saxena R.K."/>
            <person name="Schlueter J.A."/>
            <person name="Donoghue M.T."/>
            <person name="Azam S."/>
            <person name="Fan G."/>
            <person name="Whaley A.M."/>
            <person name="Farmer A.D."/>
            <person name="Sheridan J."/>
            <person name="Iwata A."/>
            <person name="Tuteja R."/>
            <person name="Penmetsa R.V."/>
            <person name="Wu W."/>
            <person name="Upadhyaya H.D."/>
            <person name="Yang S.P."/>
            <person name="Shah T."/>
            <person name="Saxena K.B."/>
            <person name="Michael T."/>
            <person name="McCombie W.R."/>
            <person name="Yang B."/>
            <person name="Zhang G."/>
            <person name="Yang H."/>
            <person name="Wang J."/>
            <person name="Spillane C."/>
            <person name="Cook D.R."/>
            <person name="May G.D."/>
            <person name="Xu X."/>
            <person name="Jackson S.A."/>
        </authorList>
    </citation>
    <scope>NUCLEOTIDE SEQUENCE [LARGE SCALE GENOMIC DNA]</scope>
    <source>
        <strain evidence="11">cv. Asha</strain>
    </source>
</reference>
<dbReference type="Pfam" id="PF00078">
    <property type="entry name" value="RVT_1"/>
    <property type="match status" value="1"/>
</dbReference>
<keyword evidence="7" id="KW-0378">Hydrolase</keyword>
<dbReference type="CDD" id="cd09274">
    <property type="entry name" value="RNase_HI_RT_Ty3"/>
    <property type="match status" value="1"/>
</dbReference>
<feature type="domain" description="Reverse transcriptase" evidence="9">
    <location>
        <begin position="204"/>
        <end position="383"/>
    </location>
</feature>
<dbReference type="CDD" id="cd00303">
    <property type="entry name" value="retropepsin_like"/>
    <property type="match status" value="1"/>
</dbReference>
<dbReference type="GO" id="GO:0004519">
    <property type="term" value="F:endonuclease activity"/>
    <property type="evidence" value="ECO:0007669"/>
    <property type="project" value="UniProtKB-KW"/>
</dbReference>
<organism evidence="10 11">
    <name type="scientific">Cajanus cajan</name>
    <name type="common">Pigeon pea</name>
    <name type="synonym">Cajanus indicus</name>
    <dbReference type="NCBI Taxonomy" id="3821"/>
    <lineage>
        <taxon>Eukaryota</taxon>
        <taxon>Viridiplantae</taxon>
        <taxon>Streptophyta</taxon>
        <taxon>Embryophyta</taxon>
        <taxon>Tracheophyta</taxon>
        <taxon>Spermatophyta</taxon>
        <taxon>Magnoliopsida</taxon>
        <taxon>eudicotyledons</taxon>
        <taxon>Gunneridae</taxon>
        <taxon>Pentapetalae</taxon>
        <taxon>rosids</taxon>
        <taxon>fabids</taxon>
        <taxon>Fabales</taxon>
        <taxon>Fabaceae</taxon>
        <taxon>Papilionoideae</taxon>
        <taxon>50 kb inversion clade</taxon>
        <taxon>NPAAA clade</taxon>
        <taxon>indigoferoid/millettioid clade</taxon>
        <taxon>Phaseoleae</taxon>
        <taxon>Cajanus</taxon>
    </lineage>
</organism>
<dbReference type="FunFam" id="3.30.70.270:FF:000020">
    <property type="entry name" value="Transposon Tf2-6 polyprotein-like Protein"/>
    <property type="match status" value="1"/>
</dbReference>
<sequence length="820" mass="93713">MRVTGLFKKKPLHILIDSGSTHNFLDVHLAKKLGCEISSMDPLSVTVADGARVQINSMVKGFSWLLHNAFFKSDMLLLPLGCCDMVLGIEWLITLGDITWNFEKLTMEFMVNGRRLVLRGTTGEGVLLHSLSTHADSIAVPNNIEKLLLDFEDVFQEPTTLPPKRAEHDHRIPLVQGTNPVNKRPYRYAKQQKDIIDGLIREYLKSGIIQNSSSSYSSPVVLVGKKDGGWRLCIDYRELNKGTVKNRFPIPLVDDLLDELHGSKIFSKLDLRSGYNQVRVADEDVHKTAFKTHSGHYEYLVMPFGLTNAPATFQGLMNTVFQEFLRKFVLIFFDDILVYSTCLEDHLVHLYQVLSIMRNHSLLAKKSKCYFGVTKVEYLGHFITEKGVATDPAKIIAVQQWPLPQSVKQLRGFLGLAGYYRRFVNRYSTIARPLHDMLKKDGFSWLEEAKCAFQKLKTQLSNTPVLALPNFSKEFVLEVDASGQGVGAVLMQDRHPIAYISRSFNQQQQALSTYEKELLGVMFAVQKWRHYLLPKKFTIRTDHQSLKYILDQRLSTAFQQKWLIKLMEFDFNIEYKQGRENVAADALSRMNCSALLVHQATSELLNSIKNTWQADVNLQRIIMELQADNASHKQFSWQRGELRRKGKLVVGKDQEVRRQILVWLHASACGGHSGRDSTLHRVKSVVYWKGMTKDVRRFVQQCQVCQRSKYDTTASPGLLQPLPIPDHVWQHITMDFIEGLPNSFGKQVIFVVVDRLSKAAHFMALQHPYTAATVAQCFLDNVFKLHRYEYGYTRYPTRTGMEMKITYPTGTGRGGQKKLN</sequence>
<evidence type="ECO:0000256" key="6">
    <source>
        <dbReference type="ARBA" id="ARBA00022759"/>
    </source>
</evidence>
<evidence type="ECO:0000256" key="7">
    <source>
        <dbReference type="ARBA" id="ARBA00022801"/>
    </source>
</evidence>
<dbReference type="Gene3D" id="3.30.70.270">
    <property type="match status" value="2"/>
</dbReference>
<dbReference type="PANTHER" id="PTHR37984">
    <property type="entry name" value="PROTEIN CBG26694"/>
    <property type="match status" value="1"/>
</dbReference>
<dbReference type="InterPro" id="IPR000477">
    <property type="entry name" value="RT_dom"/>
</dbReference>